<dbReference type="EMBL" id="CAADFG010000061">
    <property type="protein sequence ID" value="VFJ93779.1"/>
    <property type="molecule type" value="Genomic_DNA"/>
</dbReference>
<organism evidence="1">
    <name type="scientific">Candidatus Kentrum eta</name>
    <dbReference type="NCBI Taxonomy" id="2126337"/>
    <lineage>
        <taxon>Bacteria</taxon>
        <taxon>Pseudomonadati</taxon>
        <taxon>Pseudomonadota</taxon>
        <taxon>Gammaproteobacteria</taxon>
        <taxon>Candidatus Kentrum</taxon>
    </lineage>
</organism>
<name>A0A450UMM3_9GAMM</name>
<evidence type="ECO:0000313" key="2">
    <source>
        <dbReference type="EMBL" id="VFJ94492.1"/>
    </source>
</evidence>
<dbReference type="AlphaFoldDB" id="A0A450UMM3"/>
<dbReference type="SUPFAM" id="SSF53335">
    <property type="entry name" value="S-adenosyl-L-methionine-dependent methyltransferases"/>
    <property type="match status" value="1"/>
</dbReference>
<evidence type="ECO:0000313" key="3">
    <source>
        <dbReference type="EMBL" id="VFK00992.1"/>
    </source>
</evidence>
<dbReference type="InterPro" id="IPR029063">
    <property type="entry name" value="SAM-dependent_MTases_sf"/>
</dbReference>
<reference evidence="1" key="1">
    <citation type="submission" date="2019-02" db="EMBL/GenBank/DDBJ databases">
        <authorList>
            <person name="Gruber-Vodicka R. H."/>
            <person name="Seah K. B. B."/>
        </authorList>
    </citation>
    <scope>NUCLEOTIDE SEQUENCE</scope>
    <source>
        <strain evidence="3">BECK_SA2B12</strain>
        <strain evidence="1">BECK_SA2B15</strain>
        <strain evidence="2">BECK_SA2B20</strain>
    </source>
</reference>
<accession>A0A450UMM3</accession>
<evidence type="ECO:0008006" key="4">
    <source>
        <dbReference type="Google" id="ProtNLM"/>
    </source>
</evidence>
<proteinExistence type="predicted"/>
<sequence>MFVEPFAGGANVGLSVAAENLANRTFLCELDEDVAAVWKTIFHGTDADVKTLSNRITSFDVNLENVRTVLNGNPRSDKNRAFRTIIKNRMQRGGIMGRWCRFG</sequence>
<dbReference type="EMBL" id="CAADFI010000062">
    <property type="protein sequence ID" value="VFJ94492.1"/>
    <property type="molecule type" value="Genomic_DNA"/>
</dbReference>
<gene>
    <name evidence="1" type="ORF">BECKH772A_GA0070896_1006112</name>
    <name evidence="2" type="ORF">BECKH772B_GA0070898_1006212</name>
    <name evidence="3" type="ORF">BECKH772C_GA0070978_1005612</name>
</gene>
<evidence type="ECO:0000313" key="1">
    <source>
        <dbReference type="EMBL" id="VFJ93779.1"/>
    </source>
</evidence>
<protein>
    <recommendedName>
        <fullName evidence="4">D12 class N6 adenine-specific DNA methyltransferase</fullName>
    </recommendedName>
</protein>
<dbReference type="EMBL" id="CAADFJ010000056">
    <property type="protein sequence ID" value="VFK00992.1"/>
    <property type="molecule type" value="Genomic_DNA"/>
</dbReference>